<dbReference type="Proteomes" id="UP000182229">
    <property type="component" value="Unassembled WGS sequence"/>
</dbReference>
<reference evidence="1 2" key="2">
    <citation type="submission" date="2016-12" db="EMBL/GenBank/DDBJ databases">
        <title>Draft Genome Sequence of Cystobacter ferrugineus Strain Cbfe23.</title>
        <authorList>
            <person name="Akbar S."/>
            <person name="Dowd S.E."/>
            <person name="Stevens D.C."/>
        </authorList>
    </citation>
    <scope>NUCLEOTIDE SEQUENCE [LARGE SCALE GENOMIC DNA]</scope>
    <source>
        <strain evidence="1 2">Cbfe23</strain>
    </source>
</reference>
<keyword evidence="2" id="KW-1185">Reference proteome</keyword>
<sequence length="270" mass="30886">MNHPHEEISSKVASSLETYLRAVGPGTLSWSPDYNGDWWELDDSARNKTLRELRDERAPGDLVFEWYDSPGSARGYEVEYCGKQPDSVAQNAVSAVSFWLPTEYLEEKGLEHVRELMWELADPLPFCSGHAGLAFNHVGIPKELSFLRFRHPGLDDTDLMHVSWNIGTRLRGPAWMNFLGAPVLGELGGLTGLRSRFPSQEVLIQEMPAERAVVTLGSWPEAGDTEQGRDLPLYREWARALEPWLYQEPRTQYPIDGEETLRWERRFLDR</sequence>
<comment type="caution">
    <text evidence="1">The sequence shown here is derived from an EMBL/GenBank/DDBJ whole genome shotgun (WGS) entry which is preliminary data.</text>
</comment>
<evidence type="ECO:0000313" key="2">
    <source>
        <dbReference type="Proteomes" id="UP000182229"/>
    </source>
</evidence>
<dbReference type="AlphaFoldDB" id="A0A1L9B6U2"/>
<gene>
    <name evidence="1" type="ORF">BON30_27095</name>
</gene>
<evidence type="ECO:0000313" key="1">
    <source>
        <dbReference type="EMBL" id="OJH37972.1"/>
    </source>
</evidence>
<protein>
    <recommendedName>
        <fullName evidence="3">DUF3396 domain-containing protein</fullName>
    </recommendedName>
</protein>
<accession>A0A1L9B6U2</accession>
<dbReference type="Pfam" id="PF11876">
    <property type="entry name" value="TsiV"/>
    <property type="match status" value="1"/>
</dbReference>
<proteinExistence type="predicted"/>
<evidence type="ECO:0008006" key="3">
    <source>
        <dbReference type="Google" id="ProtNLM"/>
    </source>
</evidence>
<dbReference type="InterPro" id="IPR021815">
    <property type="entry name" value="TsiV"/>
</dbReference>
<reference evidence="2" key="1">
    <citation type="submission" date="2016-11" db="EMBL/GenBank/DDBJ databases">
        <authorList>
            <person name="Shukria A."/>
            <person name="Stevens D.C."/>
        </authorList>
    </citation>
    <scope>NUCLEOTIDE SEQUENCE [LARGE SCALE GENOMIC DNA]</scope>
    <source>
        <strain evidence="2">Cbfe23</strain>
    </source>
</reference>
<dbReference type="EMBL" id="MPIN01000007">
    <property type="protein sequence ID" value="OJH37972.1"/>
    <property type="molecule type" value="Genomic_DNA"/>
</dbReference>
<organism evidence="1 2">
    <name type="scientific">Cystobacter ferrugineus</name>
    <dbReference type="NCBI Taxonomy" id="83449"/>
    <lineage>
        <taxon>Bacteria</taxon>
        <taxon>Pseudomonadati</taxon>
        <taxon>Myxococcota</taxon>
        <taxon>Myxococcia</taxon>
        <taxon>Myxococcales</taxon>
        <taxon>Cystobacterineae</taxon>
        <taxon>Archangiaceae</taxon>
        <taxon>Cystobacter</taxon>
    </lineage>
</organism>
<name>A0A1L9B6U2_9BACT</name>